<dbReference type="SUPFAM" id="SSF54862">
    <property type="entry name" value="4Fe-4S ferredoxins"/>
    <property type="match status" value="1"/>
</dbReference>
<sequence length="1103" mass="121419">MNKKENNNKVWVSVEDLTNNISTNDLQQNEFAHTEGSETSEHSRRDFLKYMGFGITAATVASCETPVKTAIPYVIKPEEIVPGVATYFASAIVQGGDVLPALVKTREGRPIKIEGNPGDKKDPTFTAGGTCARSQASILELYDTNRLKGPGTVAKLLKAEKIKNQKQRKEAEAEAMLSWADLDKAVKTGLKGQIRIVSHTNNSPTFIAAVEAFKGKYPSAQLVQYDPISYSAIIEANEKMYNKAWIPAYHFDKAKCIVAIEADFLGTWVSPVEYSKDYIKNRKVTDNDIKVGADKTMSTHIQFESRMSMTGSNADHRVLIKPSEWGAAVGMLYTEVAKATGNSATPLGFTPTFSWSKAPKAIKDTAKKLVANARKALVVCGINDVNIQMTVNAINEMLGAVNSTLTLTKDMHSKQRLGRDGAAQSLVNDMKNGTVGAIIVCDGANPAYDLPGLAKEFTTALPKVALSVSLALTLNETAEVCKYVAPAPHTLESWGDAEPKKGEIYVVQPTISPLFSTRQAGESLLVWAGIPTSYHEFMKETWKTKMFPAQSNYMTFQSFWNNSLHNGWFKTSTTIAETAMEMPTVAAPETMDAPAVIETPTASGAAGAIAALTQKKPAALEVTFYESIQLGSGQHANNPWLQEMPDPIMRTTWDNFIQIPLKWDRASGYESLNNLKDGDFATITVNGVSEKLPVFRTFGQQEGTVSIALGYGRTRAGKAGNGVGKNLFPAVKGFNFSGTGSLSEYEGHDDLFACVQMHHTYGLTTTDEGTGKTKMHTYATGEEKPFNVDEQNEGFQGALIERSVFFQSTAKDAAKEVEKLAKKREGYQYLNSKGLYPDRKEFYGMGHHWGMAVDLNSCTGCGACTVACMAENNVPVVGKYEVNNVHEMTWLRIDRYFYGDEETPNAVYMPMMCQHCDNAPCENVCPVAATNHSSEGLNQMTYNRCVGTRYCANNCPFKVRRFNWLDYTSADIFPSNEVDMNRGTEGEDYNYMNDNLTRMVLNPDVTVRTRGVIEKCSFCVQRIQEGKLSAKVEGRKLKDSDVTPACAQACSTGAILFGDDNNPNSEVYKLQRTQRSYIALEETNVRSSINYLMKVINKDEDFA</sequence>
<dbReference type="InterPro" id="IPR030948">
    <property type="entry name" value="TAT_var_transloc_signal_dom"/>
</dbReference>
<dbReference type="PROSITE" id="PS51318">
    <property type="entry name" value="TAT"/>
    <property type="match status" value="1"/>
</dbReference>
<accession>A0A6S6S005</accession>
<proteinExistence type="predicted"/>
<dbReference type="Gene3D" id="3.30.2070.10">
    <property type="entry name" value="Formate dehydrogenase/DMSO reductase"/>
    <property type="match status" value="1"/>
</dbReference>
<dbReference type="CDD" id="cd10551">
    <property type="entry name" value="PsrB"/>
    <property type="match status" value="1"/>
</dbReference>
<dbReference type="PROSITE" id="PS51379">
    <property type="entry name" value="4FE4S_FER_2"/>
    <property type="match status" value="1"/>
</dbReference>
<reference evidence="2" key="1">
    <citation type="submission" date="2020-01" db="EMBL/GenBank/DDBJ databases">
        <authorList>
            <person name="Meier V. D."/>
            <person name="Meier V D."/>
        </authorList>
    </citation>
    <scope>NUCLEOTIDE SEQUENCE</scope>
    <source>
        <strain evidence="2">HLG_WM_MAG_10</strain>
    </source>
</reference>
<dbReference type="AlphaFoldDB" id="A0A6S6S005"/>
<feature type="domain" description="4Fe-4S ferredoxin-type" evidence="1">
    <location>
        <begin position="849"/>
        <end position="879"/>
    </location>
</feature>
<dbReference type="Pfam" id="PF13247">
    <property type="entry name" value="Fer4_11"/>
    <property type="match status" value="1"/>
</dbReference>
<dbReference type="NCBIfam" id="TIGR04519">
    <property type="entry name" value="MoCo_extend_TAT"/>
    <property type="match status" value="1"/>
</dbReference>
<dbReference type="Pfam" id="PF12797">
    <property type="entry name" value="Fer4_2"/>
    <property type="match status" value="1"/>
</dbReference>
<dbReference type="SUPFAM" id="SSF53706">
    <property type="entry name" value="Formate dehydrogenase/DMSO reductase, domains 1-3"/>
    <property type="match status" value="1"/>
</dbReference>
<organism evidence="2">
    <name type="scientific">uncultured Aureispira sp</name>
    <dbReference type="NCBI Taxonomy" id="1331704"/>
    <lineage>
        <taxon>Bacteria</taxon>
        <taxon>Pseudomonadati</taxon>
        <taxon>Bacteroidota</taxon>
        <taxon>Saprospiria</taxon>
        <taxon>Saprospirales</taxon>
        <taxon>Saprospiraceae</taxon>
        <taxon>Aureispira</taxon>
        <taxon>environmental samples</taxon>
    </lineage>
</organism>
<keyword evidence="2" id="KW-0560">Oxidoreductase</keyword>
<dbReference type="Gene3D" id="3.30.70.20">
    <property type="match status" value="2"/>
</dbReference>
<dbReference type="EMBL" id="CACVAQ010000008">
    <property type="protein sequence ID" value="CAA6798592.1"/>
    <property type="molecule type" value="Genomic_DNA"/>
</dbReference>
<dbReference type="InterPro" id="IPR006311">
    <property type="entry name" value="TAT_signal"/>
</dbReference>
<dbReference type="Gene3D" id="3.40.228.10">
    <property type="entry name" value="Dimethylsulfoxide Reductase, domain 2"/>
    <property type="match status" value="1"/>
</dbReference>
<evidence type="ECO:0000313" key="2">
    <source>
        <dbReference type="EMBL" id="CAA6798592.1"/>
    </source>
</evidence>
<dbReference type="PANTHER" id="PTHR42783">
    <property type="entry name" value="GLUTAMATE SYNTHASE [NADPH] SMALL CHAIN"/>
    <property type="match status" value="1"/>
</dbReference>
<dbReference type="Gene3D" id="2.20.25.90">
    <property type="entry name" value="ADC-like domains"/>
    <property type="match status" value="1"/>
</dbReference>
<name>A0A6S6S005_9BACT</name>
<evidence type="ECO:0000259" key="1">
    <source>
        <dbReference type="PROSITE" id="PS51379"/>
    </source>
</evidence>
<dbReference type="GO" id="GO:0016491">
    <property type="term" value="F:oxidoreductase activity"/>
    <property type="evidence" value="ECO:0007669"/>
    <property type="project" value="UniProtKB-KW"/>
</dbReference>
<protein>
    <submittedName>
        <fullName evidence="2">Molybdopterin oxidoreductase, iron-sulfur binding subunit (EC)</fullName>
        <ecNumber evidence="2">1.2.7.-</ecNumber>
    </submittedName>
</protein>
<dbReference type="PANTHER" id="PTHR42783:SF3">
    <property type="entry name" value="GLUTAMATE SYNTHASE [NADPH] SMALL CHAIN-RELATED"/>
    <property type="match status" value="1"/>
</dbReference>
<dbReference type="Gene3D" id="3.40.50.740">
    <property type="match status" value="1"/>
</dbReference>
<gene>
    <name evidence="2" type="ORF">HELGO_WM10077</name>
</gene>
<dbReference type="EC" id="1.2.7.-" evidence="2"/>
<dbReference type="InterPro" id="IPR017896">
    <property type="entry name" value="4Fe4S_Fe-S-bd"/>
</dbReference>